<reference evidence="7 8" key="1">
    <citation type="submission" date="2013-09" db="EMBL/GenBank/DDBJ databases">
        <title>Genome sequencing of Arenimonas metalli.</title>
        <authorList>
            <person name="Chen F."/>
            <person name="Wang G."/>
        </authorList>
    </citation>
    <scope>NUCLEOTIDE SEQUENCE [LARGE SCALE GENOMIC DNA]</scope>
    <source>
        <strain evidence="7 8">CF5-1</strain>
    </source>
</reference>
<dbReference type="GO" id="GO:1990351">
    <property type="term" value="C:transporter complex"/>
    <property type="evidence" value="ECO:0007669"/>
    <property type="project" value="TreeGrafter"/>
</dbReference>
<dbReference type="PANTHER" id="PTHR30189">
    <property type="entry name" value="LPS-ASSEMBLY PROTEIN"/>
    <property type="match status" value="1"/>
</dbReference>
<comment type="subunit">
    <text evidence="4">Component of the lipopolysaccharide transport and assembly complex. Interacts with LptE and LptA.</text>
</comment>
<name>A0A091BAR0_9GAMM</name>
<dbReference type="HAMAP" id="MF_01411">
    <property type="entry name" value="LPS_assembly_LptD"/>
    <property type="match status" value="1"/>
</dbReference>
<feature type="signal peptide" evidence="4">
    <location>
        <begin position="1"/>
        <end position="21"/>
    </location>
</feature>
<protein>
    <recommendedName>
        <fullName evidence="4">LPS-assembly protein LptD</fullName>
    </recommendedName>
</protein>
<evidence type="ECO:0000256" key="1">
    <source>
        <dbReference type="ARBA" id="ARBA00022729"/>
    </source>
</evidence>
<dbReference type="GO" id="GO:0009279">
    <property type="term" value="C:cell outer membrane"/>
    <property type="evidence" value="ECO:0007669"/>
    <property type="project" value="UniProtKB-SubCell"/>
</dbReference>
<evidence type="ECO:0000256" key="4">
    <source>
        <dbReference type="HAMAP-Rule" id="MF_01411"/>
    </source>
</evidence>
<organism evidence="7 8">
    <name type="scientific">Arenimonas metalli CF5-1</name>
    <dbReference type="NCBI Taxonomy" id="1384056"/>
    <lineage>
        <taxon>Bacteria</taxon>
        <taxon>Pseudomonadati</taxon>
        <taxon>Pseudomonadota</taxon>
        <taxon>Gammaproteobacteria</taxon>
        <taxon>Lysobacterales</taxon>
        <taxon>Lysobacteraceae</taxon>
        <taxon>Arenimonas</taxon>
    </lineage>
</organism>
<proteinExistence type="inferred from homology"/>
<dbReference type="InterPro" id="IPR005653">
    <property type="entry name" value="OstA-like_N"/>
</dbReference>
<evidence type="ECO:0000256" key="3">
    <source>
        <dbReference type="ARBA" id="ARBA00023237"/>
    </source>
</evidence>
<dbReference type="InterPro" id="IPR007543">
    <property type="entry name" value="LptD_C"/>
</dbReference>
<dbReference type="Proteomes" id="UP000029393">
    <property type="component" value="Unassembled WGS sequence"/>
</dbReference>
<evidence type="ECO:0000259" key="6">
    <source>
        <dbReference type="Pfam" id="PF04453"/>
    </source>
</evidence>
<evidence type="ECO:0000259" key="5">
    <source>
        <dbReference type="Pfam" id="PF03968"/>
    </source>
</evidence>
<dbReference type="RefSeq" id="WP_034215552.1">
    <property type="nucleotide sequence ID" value="NZ_AVCK01000065.1"/>
</dbReference>
<dbReference type="GO" id="GO:0043165">
    <property type="term" value="P:Gram-negative-bacterium-type cell outer membrane assembly"/>
    <property type="evidence" value="ECO:0007669"/>
    <property type="project" value="UniProtKB-UniRule"/>
</dbReference>
<dbReference type="GO" id="GO:0015920">
    <property type="term" value="P:lipopolysaccharide transport"/>
    <property type="evidence" value="ECO:0007669"/>
    <property type="project" value="InterPro"/>
</dbReference>
<sequence precursor="true">MRRQALRLLPLCLAIAGAARAQDPAPAADWALCPSPEGLPLFQPLADPATSAADPATLATDISAENLDVSGRETTVFEGDVELRRGGQWLGTDKLTYSHESERFVTEGQVRFQDDGIRFTADQAAGDQKADTIVLDGVQYQFNQNAGNGRADRITMRGDLGEMAGGTYSTCPPGQRQWEFSASRIDVDQEEAMGTARNATLRLGGVPVLWLPYIRFPTDDRRRTGLLSPKIGFDDRNGFDYEQPVYLNLAPNYDATLTPRWMARRGLMLGAQFRYLTARSRGEIEGTWLGNDDEPGRGYDRGVASLRHTTSLGPNWYASADLNHVSDVFYFDDFNDSLASTSITLLPSTAGLYGRGYGWTASLSAQRWQIANPLVLPGTEPYRRLPAADLRWNKALLPWMEFGLQAEAVRFDHETLAGGTRVDLRPTLRLPFGGAAWYATPEFSWRYTSWSLDGGLLAPGADRSPTRSLPITRFDAGAFFEREFAWGDGRLLQTLEPRLVYLNVPYREQDDLPLFDTQPLTFSWPGLFRDNRFGGADRQADADQVTLAVTSRVLDTADGRERLSASLGRIHYFDPPRVTVPGAPPLSDDGSAWVAEASLTLGQRWTLGLAQQWDPDRERTNLSAVRSQWRFGDGGLVNAAYRYRADVLEQGDLSFVVPVNDRWRLLGRWNYSLRDRETLESLAGVEWKSCCLAVRVLAREYIREFGGDRNLGIYLELELNGVGSLGRDTARLLDDAILDYSR</sequence>
<dbReference type="Pfam" id="PF04453">
    <property type="entry name" value="LptD"/>
    <property type="match status" value="1"/>
</dbReference>
<gene>
    <name evidence="4" type="primary">lptD</name>
    <name evidence="7" type="ORF">N787_05985</name>
</gene>
<evidence type="ECO:0000313" key="7">
    <source>
        <dbReference type="EMBL" id="KFN41505.1"/>
    </source>
</evidence>
<comment type="caution">
    <text evidence="4">Lacks conserved residue(s) required for the propagation of feature annotation.</text>
</comment>
<feature type="chain" id="PRO_5008983033" description="LPS-assembly protein LptD" evidence="4">
    <location>
        <begin position="22"/>
        <end position="742"/>
    </location>
</feature>
<dbReference type="eggNOG" id="COG1452">
    <property type="taxonomic scope" value="Bacteria"/>
</dbReference>
<dbReference type="InterPro" id="IPR020889">
    <property type="entry name" value="LipoPS_assembly_LptD"/>
</dbReference>
<feature type="domain" description="Organic solvent tolerance-like N-terminal" evidence="5">
    <location>
        <begin position="62"/>
        <end position="157"/>
    </location>
</feature>
<accession>A0A091BAR0</accession>
<keyword evidence="3 4" id="KW-0998">Cell outer membrane</keyword>
<feature type="domain" description="LptD C-terminal" evidence="6">
    <location>
        <begin position="300"/>
        <end position="663"/>
    </location>
</feature>
<evidence type="ECO:0000313" key="8">
    <source>
        <dbReference type="Proteomes" id="UP000029393"/>
    </source>
</evidence>
<comment type="caution">
    <text evidence="7">The sequence shown here is derived from an EMBL/GenBank/DDBJ whole genome shotgun (WGS) entry which is preliminary data.</text>
</comment>
<dbReference type="STRING" id="1384056.N787_05985"/>
<comment type="function">
    <text evidence="4">Together with LptE, is involved in the assembly of lipopolysaccharide (LPS) at the surface of the outer membrane.</text>
</comment>
<evidence type="ECO:0000256" key="2">
    <source>
        <dbReference type="ARBA" id="ARBA00023136"/>
    </source>
</evidence>
<keyword evidence="8" id="KW-1185">Reference proteome</keyword>
<dbReference type="AlphaFoldDB" id="A0A091BAR0"/>
<comment type="subcellular location">
    <subcellularLocation>
        <location evidence="4">Cell outer membrane</location>
    </subcellularLocation>
</comment>
<keyword evidence="1 4" id="KW-0732">Signal</keyword>
<dbReference type="PATRIC" id="fig|1384056.3.peg.2713"/>
<dbReference type="PANTHER" id="PTHR30189:SF1">
    <property type="entry name" value="LPS-ASSEMBLY PROTEIN LPTD"/>
    <property type="match status" value="1"/>
</dbReference>
<dbReference type="Gene3D" id="2.60.450.10">
    <property type="entry name" value="Lipopolysaccharide (LPS) transport protein A like domain"/>
    <property type="match status" value="1"/>
</dbReference>
<dbReference type="InterPro" id="IPR050218">
    <property type="entry name" value="LptD"/>
</dbReference>
<keyword evidence="2 4" id="KW-0472">Membrane</keyword>
<dbReference type="EMBL" id="AVCK01000065">
    <property type="protein sequence ID" value="KFN41505.1"/>
    <property type="molecule type" value="Genomic_DNA"/>
</dbReference>
<dbReference type="Pfam" id="PF03968">
    <property type="entry name" value="LptD_N"/>
    <property type="match status" value="1"/>
</dbReference>
<comment type="similarity">
    <text evidence="4">Belongs to the LptD family.</text>
</comment>